<dbReference type="InterPro" id="IPR036249">
    <property type="entry name" value="Thioredoxin-like_sf"/>
</dbReference>
<dbReference type="InterPro" id="IPR000866">
    <property type="entry name" value="AhpC/TSA"/>
</dbReference>
<accession>A6GCA0</accession>
<dbReference type="Gene3D" id="3.40.30.10">
    <property type="entry name" value="Glutaredoxin"/>
    <property type="match status" value="1"/>
</dbReference>
<organism evidence="2 3">
    <name type="scientific">Plesiocystis pacifica SIR-1</name>
    <dbReference type="NCBI Taxonomy" id="391625"/>
    <lineage>
        <taxon>Bacteria</taxon>
        <taxon>Pseudomonadati</taxon>
        <taxon>Myxococcota</taxon>
        <taxon>Polyangia</taxon>
        <taxon>Nannocystales</taxon>
        <taxon>Nannocystaceae</taxon>
        <taxon>Plesiocystis</taxon>
    </lineage>
</organism>
<dbReference type="AlphaFoldDB" id="A6GCA0"/>
<dbReference type="EMBL" id="ABCS01000063">
    <property type="protein sequence ID" value="EDM76549.1"/>
    <property type="molecule type" value="Genomic_DNA"/>
</dbReference>
<comment type="caution">
    <text evidence="2">The sequence shown here is derived from an EMBL/GenBank/DDBJ whole genome shotgun (WGS) entry which is preliminary data.</text>
</comment>
<dbReference type="Proteomes" id="UP000005801">
    <property type="component" value="Unassembled WGS sequence"/>
</dbReference>
<proteinExistence type="predicted"/>
<dbReference type="GO" id="GO:0016209">
    <property type="term" value="F:antioxidant activity"/>
    <property type="evidence" value="ECO:0007669"/>
    <property type="project" value="InterPro"/>
</dbReference>
<evidence type="ECO:0000259" key="1">
    <source>
        <dbReference type="Pfam" id="PF00578"/>
    </source>
</evidence>
<dbReference type="eggNOG" id="COG1225">
    <property type="taxonomic scope" value="Bacteria"/>
</dbReference>
<name>A6GCA0_9BACT</name>
<feature type="domain" description="Alkyl hydroperoxide reductase subunit C/ Thiol specific antioxidant" evidence="1">
    <location>
        <begin position="3"/>
        <end position="96"/>
    </location>
</feature>
<dbReference type="Pfam" id="PF00578">
    <property type="entry name" value="AhpC-TSA"/>
    <property type="match status" value="1"/>
</dbReference>
<evidence type="ECO:0000313" key="2">
    <source>
        <dbReference type="EMBL" id="EDM76549.1"/>
    </source>
</evidence>
<sequence length="127" mass="14003">MQPHFDSLGVRVVALSRDPVDKAARHFAEDRLDPITLLSDAELTVIRRFGLEHQKALTVTSPMFRLFGLPLGIPRGFESMAIPTTILVDERGVIQWIDQASDYRLRSDQARVDAALAEAFGGAPTSS</sequence>
<evidence type="ECO:0000313" key="3">
    <source>
        <dbReference type="Proteomes" id="UP000005801"/>
    </source>
</evidence>
<keyword evidence="3" id="KW-1185">Reference proteome</keyword>
<gene>
    <name evidence="2" type="ORF">PPSIR1_23379</name>
</gene>
<dbReference type="OrthoDB" id="9809746at2"/>
<protein>
    <recommendedName>
        <fullName evidence="1">Alkyl hydroperoxide reductase subunit C/ Thiol specific antioxidant domain-containing protein</fullName>
    </recommendedName>
</protein>
<reference evidence="2 3" key="1">
    <citation type="submission" date="2007-06" db="EMBL/GenBank/DDBJ databases">
        <authorList>
            <person name="Shimkets L."/>
            <person name="Ferriera S."/>
            <person name="Johnson J."/>
            <person name="Kravitz S."/>
            <person name="Beeson K."/>
            <person name="Sutton G."/>
            <person name="Rogers Y.-H."/>
            <person name="Friedman R."/>
            <person name="Frazier M."/>
            <person name="Venter J.C."/>
        </authorList>
    </citation>
    <scope>NUCLEOTIDE SEQUENCE [LARGE SCALE GENOMIC DNA]</scope>
    <source>
        <strain evidence="2 3">SIR-1</strain>
    </source>
</reference>
<dbReference type="GO" id="GO:0016491">
    <property type="term" value="F:oxidoreductase activity"/>
    <property type="evidence" value="ECO:0007669"/>
    <property type="project" value="InterPro"/>
</dbReference>
<dbReference type="SUPFAM" id="SSF52833">
    <property type="entry name" value="Thioredoxin-like"/>
    <property type="match status" value="1"/>
</dbReference>